<evidence type="ECO:0000313" key="1">
    <source>
        <dbReference type="EMBL" id="CAK9258151.1"/>
    </source>
</evidence>
<sequence length="69" mass="8120">MSTRDWQQWRPSDLHRTVSHPSVLQQRKWFTDLASRTGSYLITKEEEGKLFTCRQDLSDLFSTTIAFGK</sequence>
<reference evidence="1" key="1">
    <citation type="submission" date="2024-02" db="EMBL/GenBank/DDBJ databases">
        <authorList>
            <consortium name="ELIXIR-Norway"/>
            <consortium name="Elixir Norway"/>
        </authorList>
    </citation>
    <scope>NUCLEOTIDE SEQUENCE</scope>
</reference>
<dbReference type="Proteomes" id="UP001497444">
    <property type="component" value="Chromosome 11"/>
</dbReference>
<organism evidence="1 2">
    <name type="scientific">Sphagnum jensenii</name>
    <dbReference type="NCBI Taxonomy" id="128206"/>
    <lineage>
        <taxon>Eukaryota</taxon>
        <taxon>Viridiplantae</taxon>
        <taxon>Streptophyta</taxon>
        <taxon>Embryophyta</taxon>
        <taxon>Bryophyta</taxon>
        <taxon>Sphagnophytina</taxon>
        <taxon>Sphagnopsida</taxon>
        <taxon>Sphagnales</taxon>
        <taxon>Sphagnaceae</taxon>
        <taxon>Sphagnum</taxon>
    </lineage>
</organism>
<accession>A0ABP0VW38</accession>
<evidence type="ECO:0008006" key="3">
    <source>
        <dbReference type="Google" id="ProtNLM"/>
    </source>
</evidence>
<evidence type="ECO:0000313" key="2">
    <source>
        <dbReference type="Proteomes" id="UP001497444"/>
    </source>
</evidence>
<feature type="non-terminal residue" evidence="1">
    <location>
        <position position="1"/>
    </location>
</feature>
<dbReference type="EMBL" id="OZ020106">
    <property type="protein sequence ID" value="CAK9258151.1"/>
    <property type="molecule type" value="Genomic_DNA"/>
</dbReference>
<keyword evidence="2" id="KW-1185">Reference proteome</keyword>
<protein>
    <recommendedName>
        <fullName evidence="3">NADH-plastoquinone oxidoreductase subunit K</fullName>
    </recommendedName>
</protein>
<name>A0ABP0VW38_9BRYO</name>
<gene>
    <name evidence="1" type="ORF">CSSPJE1EN1_LOCUS3629</name>
</gene>
<proteinExistence type="predicted"/>